<evidence type="ECO:0000256" key="7">
    <source>
        <dbReference type="ARBA" id="ARBA00023136"/>
    </source>
</evidence>
<dbReference type="OrthoDB" id="506451at2"/>
<feature type="transmembrane region" description="Helical" evidence="8">
    <location>
        <begin position="249"/>
        <end position="267"/>
    </location>
</feature>
<feature type="transmembrane region" description="Helical" evidence="8">
    <location>
        <begin position="214"/>
        <end position="243"/>
    </location>
</feature>
<feature type="transmembrane region" description="Helical" evidence="8">
    <location>
        <begin position="35"/>
        <end position="55"/>
    </location>
</feature>
<dbReference type="RefSeq" id="WP_039713930.1">
    <property type="nucleotide sequence ID" value="NZ_JTJC03000006.1"/>
</dbReference>
<dbReference type="AlphaFoldDB" id="A0A9X5I6U3"/>
<name>A0A9X5I6U3_9CYAN</name>
<proteinExistence type="inferred from homology"/>
<evidence type="ECO:0000256" key="8">
    <source>
        <dbReference type="SAM" id="Phobius"/>
    </source>
</evidence>
<evidence type="ECO:0000256" key="4">
    <source>
        <dbReference type="ARBA" id="ARBA00022475"/>
    </source>
</evidence>
<evidence type="ECO:0000256" key="6">
    <source>
        <dbReference type="ARBA" id="ARBA00022989"/>
    </source>
</evidence>
<sequence>MASQLNRPLLSVSNLLLLVATIFLAILLWQLRGLLVTLMIAVVLAAAIAPIVTIAEKWRFPRWLAVISVYLTLVAGLTGVGLLVGPTLIAQIETLVRILPLYIDNLFELVEQFALKLGITESEIEQFFDLQALTGWIIRSGQQLLVSSYDITTGILGGIFNLILAFLLSGYMVAGRENLISGLVNLFPQPWNDRLAEQVEPIARRMGGYIQGRVLVSAILSVAITIGLGILGLSEFALALGAIAGFTNLIPFLGPILGVIPALVVAISQGGWTFLWVLLLFIIVQNLETYVLDPLLVGSSVQVHPLYQLLAVLGGTQVLGILGAVIVPPWIAGASVLLENLYLRPKLLAEGKAISKP</sequence>
<comment type="caution">
    <text evidence="9">The sequence shown here is derived from an EMBL/GenBank/DDBJ whole genome shotgun (WGS) entry which is preliminary data.</text>
</comment>
<dbReference type="GO" id="GO:0005886">
    <property type="term" value="C:plasma membrane"/>
    <property type="evidence" value="ECO:0007669"/>
    <property type="project" value="UniProtKB-SubCell"/>
</dbReference>
<dbReference type="EMBL" id="JTJC03000006">
    <property type="protein sequence ID" value="NHC37079.1"/>
    <property type="molecule type" value="Genomic_DNA"/>
</dbReference>
<comment type="similarity">
    <text evidence="2">Belongs to the autoinducer-2 exporter (AI-2E) (TC 2.A.86) family.</text>
</comment>
<keyword evidence="7 8" id="KW-0472">Membrane</keyword>
<feature type="transmembrane region" description="Helical" evidence="8">
    <location>
        <begin position="67"/>
        <end position="92"/>
    </location>
</feature>
<evidence type="ECO:0000313" key="10">
    <source>
        <dbReference type="Proteomes" id="UP000031532"/>
    </source>
</evidence>
<keyword evidence="4" id="KW-1003">Cell membrane</keyword>
<evidence type="ECO:0000256" key="5">
    <source>
        <dbReference type="ARBA" id="ARBA00022692"/>
    </source>
</evidence>
<feature type="transmembrane region" description="Helical" evidence="8">
    <location>
        <begin position="312"/>
        <end position="338"/>
    </location>
</feature>
<evidence type="ECO:0000313" key="9">
    <source>
        <dbReference type="EMBL" id="NHC37079.1"/>
    </source>
</evidence>
<dbReference type="InterPro" id="IPR002549">
    <property type="entry name" value="AI-2E-like"/>
</dbReference>
<feature type="transmembrane region" description="Helical" evidence="8">
    <location>
        <begin position="12"/>
        <end position="29"/>
    </location>
</feature>
<protein>
    <submittedName>
        <fullName evidence="9">AI-2E family transporter</fullName>
    </submittedName>
</protein>
<dbReference type="GO" id="GO:0055085">
    <property type="term" value="P:transmembrane transport"/>
    <property type="evidence" value="ECO:0007669"/>
    <property type="project" value="TreeGrafter"/>
</dbReference>
<accession>A0A9X5I6U3</accession>
<dbReference type="PANTHER" id="PTHR21716">
    <property type="entry name" value="TRANSMEMBRANE PROTEIN"/>
    <property type="match status" value="1"/>
</dbReference>
<evidence type="ECO:0000256" key="1">
    <source>
        <dbReference type="ARBA" id="ARBA00004651"/>
    </source>
</evidence>
<dbReference type="Pfam" id="PF01594">
    <property type="entry name" value="AI-2E_transport"/>
    <property type="match status" value="1"/>
</dbReference>
<feature type="transmembrane region" description="Helical" evidence="8">
    <location>
        <begin position="154"/>
        <end position="174"/>
    </location>
</feature>
<keyword evidence="5 8" id="KW-0812">Transmembrane</keyword>
<evidence type="ECO:0000256" key="3">
    <source>
        <dbReference type="ARBA" id="ARBA00022448"/>
    </source>
</evidence>
<reference evidence="9 10" key="1">
    <citation type="journal article" date="2015" name="Genome Announc.">
        <title>Draft Genome Sequence of the Terrestrial Cyanobacterium Scytonema millei VB511283, Isolated from Eastern India.</title>
        <authorList>
            <person name="Sen D."/>
            <person name="Chandrababunaidu M.M."/>
            <person name="Singh D."/>
            <person name="Sanghi N."/>
            <person name="Ghorai A."/>
            <person name="Mishra G.P."/>
            <person name="Madduluri M."/>
            <person name="Adhikary S.P."/>
            <person name="Tripathy S."/>
        </authorList>
    </citation>
    <scope>NUCLEOTIDE SEQUENCE [LARGE SCALE GENOMIC DNA]</scope>
    <source>
        <strain evidence="9 10">VB511283</strain>
    </source>
</reference>
<gene>
    <name evidence="9" type="ORF">QH73_0020990</name>
</gene>
<dbReference type="Proteomes" id="UP000031532">
    <property type="component" value="Unassembled WGS sequence"/>
</dbReference>
<dbReference type="PANTHER" id="PTHR21716:SF53">
    <property type="entry name" value="PERMEASE PERM-RELATED"/>
    <property type="match status" value="1"/>
</dbReference>
<evidence type="ECO:0000256" key="2">
    <source>
        <dbReference type="ARBA" id="ARBA00009773"/>
    </source>
</evidence>
<keyword evidence="6 8" id="KW-1133">Transmembrane helix</keyword>
<organism evidence="9 10">
    <name type="scientific">Scytonema millei VB511283</name>
    <dbReference type="NCBI Taxonomy" id="1245923"/>
    <lineage>
        <taxon>Bacteria</taxon>
        <taxon>Bacillati</taxon>
        <taxon>Cyanobacteriota</taxon>
        <taxon>Cyanophyceae</taxon>
        <taxon>Nostocales</taxon>
        <taxon>Scytonemataceae</taxon>
        <taxon>Scytonema</taxon>
    </lineage>
</organism>
<keyword evidence="10" id="KW-1185">Reference proteome</keyword>
<keyword evidence="3" id="KW-0813">Transport</keyword>
<comment type="subcellular location">
    <subcellularLocation>
        <location evidence="1">Cell membrane</location>
        <topology evidence="1">Multi-pass membrane protein</topology>
    </subcellularLocation>
</comment>